<organism evidence="1 2">
    <name type="scientific">Streptomyces spectabilis</name>
    <dbReference type="NCBI Taxonomy" id="68270"/>
    <lineage>
        <taxon>Bacteria</taxon>
        <taxon>Bacillati</taxon>
        <taxon>Actinomycetota</taxon>
        <taxon>Actinomycetes</taxon>
        <taxon>Kitasatosporales</taxon>
        <taxon>Streptomycetaceae</taxon>
        <taxon>Streptomyces</taxon>
    </lineage>
</organism>
<evidence type="ECO:0000313" key="2">
    <source>
        <dbReference type="Proteomes" id="UP000549009"/>
    </source>
</evidence>
<protein>
    <submittedName>
        <fullName evidence="1">Uncharacterized protein</fullName>
    </submittedName>
</protein>
<reference evidence="1 2" key="1">
    <citation type="submission" date="2020-08" db="EMBL/GenBank/DDBJ databases">
        <title>Genomic Encyclopedia of Type Strains, Phase III (KMG-III): the genomes of soil and plant-associated and newly described type strains.</title>
        <authorList>
            <person name="Whitman W."/>
        </authorList>
    </citation>
    <scope>NUCLEOTIDE SEQUENCE [LARGE SCALE GENOMIC DNA]</scope>
    <source>
        <strain evidence="1 2">CECT 3146</strain>
    </source>
</reference>
<dbReference type="EMBL" id="JACHJD010000043">
    <property type="protein sequence ID" value="MBB5109869.1"/>
    <property type="molecule type" value="Genomic_DNA"/>
</dbReference>
<proteinExistence type="predicted"/>
<name>A0A7W8B3V5_STRST</name>
<keyword evidence="2" id="KW-1185">Reference proteome</keyword>
<accession>A0A7W8B3V5</accession>
<dbReference type="AlphaFoldDB" id="A0A7W8B3V5"/>
<dbReference type="Proteomes" id="UP000549009">
    <property type="component" value="Unassembled WGS sequence"/>
</dbReference>
<sequence length="73" mass="8133">MPPPWPAAFEDHTPGHCLTFWIRGHLHGELKPVEPGEYLRSLKNHWAELGVTGYPPIDWPRSDGSGEARSGCS</sequence>
<gene>
    <name evidence="1" type="ORF">FHS40_008999</name>
</gene>
<comment type="caution">
    <text evidence="1">The sequence shown here is derived from an EMBL/GenBank/DDBJ whole genome shotgun (WGS) entry which is preliminary data.</text>
</comment>
<evidence type="ECO:0000313" key="1">
    <source>
        <dbReference type="EMBL" id="MBB5109869.1"/>
    </source>
</evidence>